<dbReference type="RefSeq" id="WP_089672832.1">
    <property type="nucleotide sequence ID" value="NZ_CP024845.1"/>
</dbReference>
<protein>
    <recommendedName>
        <fullName evidence="1">DICT domain-containing protein</fullName>
    </recommendedName>
</protein>
<dbReference type="EMBL" id="FNYR01000015">
    <property type="protein sequence ID" value="SEI98852.1"/>
    <property type="molecule type" value="Genomic_DNA"/>
</dbReference>
<dbReference type="GeneID" id="35001554"/>
<dbReference type="AlphaFoldDB" id="A0A1H6VEY6"/>
<dbReference type="InterPro" id="IPR019278">
    <property type="entry name" value="DICT_dom"/>
</dbReference>
<dbReference type="OrthoDB" id="198447at2157"/>
<reference evidence="2 3" key="1">
    <citation type="submission" date="2016-10" db="EMBL/GenBank/DDBJ databases">
        <authorList>
            <person name="de Groot N.N."/>
        </authorList>
    </citation>
    <scope>NUCLEOTIDE SEQUENCE [LARGE SCALE GENOMIC DNA]</scope>
    <source>
        <strain evidence="2 3">DSM 22187</strain>
    </source>
</reference>
<evidence type="ECO:0000313" key="3">
    <source>
        <dbReference type="Proteomes" id="UP000198888"/>
    </source>
</evidence>
<accession>A0A1H6VEY6</accession>
<name>A0A1H6VEY6_9EURY</name>
<dbReference type="STRING" id="1073996.SAMN05444271_1154"/>
<dbReference type="InterPro" id="IPR016954">
    <property type="entry name" value="Uncharacterised_Vng0742h"/>
</dbReference>
<evidence type="ECO:0000313" key="2">
    <source>
        <dbReference type="EMBL" id="SEI98852.1"/>
    </source>
</evidence>
<organism evidence="2 3">
    <name type="scientific">Halohasta litchfieldiae</name>
    <dbReference type="NCBI Taxonomy" id="1073996"/>
    <lineage>
        <taxon>Archaea</taxon>
        <taxon>Methanobacteriati</taxon>
        <taxon>Methanobacteriota</taxon>
        <taxon>Stenosarchaea group</taxon>
        <taxon>Halobacteria</taxon>
        <taxon>Halobacteriales</taxon>
        <taxon>Haloferacaceae</taxon>
        <taxon>Halohasta</taxon>
    </lineage>
</organism>
<sequence>MSVDEPPAEAVSDIAAFFDTPPTAVSVHDASETRPEVVLRVDGEELLTASMAELWEAVTTTAEVIRTEPDPISMIDRLDTVTFRSQSVPQLVVASRYVERRAERQDEGTLYACFQHLSRVKRDLRTMLYYSVLGRSSLEIHLFGLPDTDLLDTDGLTVHDESSEELARTWLVAYDGNGDDDLKAALVAQEVGPRQYHGFWTVDPDRVDEIISHLTDTYFS</sequence>
<proteinExistence type="predicted"/>
<dbReference type="KEGG" id="hae:halTADL_0741"/>
<evidence type="ECO:0000259" key="1">
    <source>
        <dbReference type="Pfam" id="PF10069"/>
    </source>
</evidence>
<accession>A0A2H4PZI8</accession>
<keyword evidence="3" id="KW-1185">Reference proteome</keyword>
<dbReference type="Proteomes" id="UP000198888">
    <property type="component" value="Unassembled WGS sequence"/>
</dbReference>
<feature type="domain" description="DICT" evidence="1">
    <location>
        <begin position="87"/>
        <end position="190"/>
    </location>
</feature>
<gene>
    <name evidence="2" type="ORF">SAMN05444271_1154</name>
</gene>
<dbReference type="Pfam" id="PF10069">
    <property type="entry name" value="DICT"/>
    <property type="match status" value="1"/>
</dbReference>
<dbReference type="PIRSF" id="PIRSF030471">
    <property type="entry name" value="STR_Vng0742h_prd"/>
    <property type="match status" value="1"/>
</dbReference>